<evidence type="ECO:0000313" key="6">
    <source>
        <dbReference type="Proteomes" id="UP000189369"/>
    </source>
</evidence>
<dbReference type="Gene3D" id="3.30.420.10">
    <property type="entry name" value="Ribonuclease H-like superfamily/Ribonuclease H"/>
    <property type="match status" value="1"/>
</dbReference>
<name>A0A1U9K2V3_9BURK</name>
<accession>A0A1U9K2V3</accession>
<dbReference type="CDD" id="cd06127">
    <property type="entry name" value="DEDDh"/>
    <property type="match status" value="1"/>
</dbReference>
<dbReference type="InterPro" id="IPR013520">
    <property type="entry name" value="Ribonucl_H"/>
</dbReference>
<dbReference type="GO" id="GO:0008408">
    <property type="term" value="F:3'-5' exonuclease activity"/>
    <property type="evidence" value="ECO:0007669"/>
    <property type="project" value="TreeGrafter"/>
</dbReference>
<gene>
    <name evidence="5" type="ORF">PAEH1_08710</name>
</gene>
<dbReference type="PANTHER" id="PTHR30231:SF4">
    <property type="entry name" value="PROTEIN NEN2"/>
    <property type="match status" value="1"/>
</dbReference>
<feature type="domain" description="Exonuclease" evidence="4">
    <location>
        <begin position="17"/>
        <end position="187"/>
    </location>
</feature>
<dbReference type="PANTHER" id="PTHR30231">
    <property type="entry name" value="DNA POLYMERASE III SUBUNIT EPSILON"/>
    <property type="match status" value="1"/>
</dbReference>
<dbReference type="KEGG" id="phn:PAEH1_08710"/>
<dbReference type="GO" id="GO:0006259">
    <property type="term" value="P:DNA metabolic process"/>
    <property type="evidence" value="ECO:0007669"/>
    <property type="project" value="UniProtKB-ARBA"/>
</dbReference>
<evidence type="ECO:0000256" key="3">
    <source>
        <dbReference type="ARBA" id="ARBA00022839"/>
    </source>
</evidence>
<evidence type="ECO:0000313" key="5">
    <source>
        <dbReference type="EMBL" id="AQS52358.1"/>
    </source>
</evidence>
<dbReference type="EMBL" id="CP019697">
    <property type="protein sequence ID" value="AQS52358.1"/>
    <property type="molecule type" value="Genomic_DNA"/>
</dbReference>
<reference evidence="5 6" key="1">
    <citation type="submission" date="2017-01" db="EMBL/GenBank/DDBJ databases">
        <title>Complete Genome Sequence of Paenalcaligenes hominis, Isolated from a paraplegic Patient with neurogenic bladder.</title>
        <authorList>
            <person name="Mukhopadhyay R."/>
            <person name="Joaquin J."/>
            <person name="Hogue R."/>
            <person name="Kilaru A."/>
            <person name="Jospin G."/>
            <person name="Mars K."/>
            <person name="Eisen J.A."/>
            <person name="Chaturvedi V."/>
        </authorList>
    </citation>
    <scope>NUCLEOTIDE SEQUENCE [LARGE SCALE GENOMIC DNA]</scope>
    <source>
        <strain evidence="5 6">15S00501</strain>
    </source>
</reference>
<dbReference type="AlphaFoldDB" id="A0A1U9K2V3"/>
<keyword evidence="2" id="KW-0378">Hydrolase</keyword>
<dbReference type="InterPro" id="IPR012337">
    <property type="entry name" value="RNaseH-like_sf"/>
</dbReference>
<keyword evidence="1" id="KW-0540">Nuclease</keyword>
<organism evidence="5 6">
    <name type="scientific">Paenalcaligenes hominis</name>
    <dbReference type="NCBI Taxonomy" id="643674"/>
    <lineage>
        <taxon>Bacteria</taxon>
        <taxon>Pseudomonadati</taxon>
        <taxon>Pseudomonadota</taxon>
        <taxon>Betaproteobacteria</taxon>
        <taxon>Burkholderiales</taxon>
        <taxon>Alcaligenaceae</taxon>
        <taxon>Paenalcaligenes</taxon>
    </lineage>
</organism>
<proteinExistence type="predicted"/>
<evidence type="ECO:0000256" key="1">
    <source>
        <dbReference type="ARBA" id="ARBA00022722"/>
    </source>
</evidence>
<dbReference type="SMART" id="SM00479">
    <property type="entry name" value="EXOIII"/>
    <property type="match status" value="1"/>
</dbReference>
<dbReference type="Proteomes" id="UP000189369">
    <property type="component" value="Chromosome"/>
</dbReference>
<protein>
    <recommendedName>
        <fullName evidence="4">Exonuclease domain-containing protein</fullName>
    </recommendedName>
</protein>
<dbReference type="STRING" id="643674.PAEH1_08710"/>
<dbReference type="Pfam" id="PF00929">
    <property type="entry name" value="RNase_T"/>
    <property type="match status" value="1"/>
</dbReference>
<keyword evidence="3" id="KW-0269">Exonuclease</keyword>
<dbReference type="InterPro" id="IPR036397">
    <property type="entry name" value="RNaseH_sf"/>
</dbReference>
<evidence type="ECO:0000259" key="4">
    <source>
        <dbReference type="SMART" id="SM00479"/>
    </source>
</evidence>
<dbReference type="GO" id="GO:0003676">
    <property type="term" value="F:nucleic acid binding"/>
    <property type="evidence" value="ECO:0007669"/>
    <property type="project" value="InterPro"/>
</dbReference>
<sequence>MNQAAPLIPADQPLGHPAMVFDLETTGLDTRTDTVISIGAVRLTEQGIALGNSFYQVLDIQVDLQGESQLIHGLTQKDLDKGCDPRQALFDFFHYSQNHIWLAFHAEFDRRMLKNAVLQHLGLIIDPQPIDIAYLAPLLFPELATNHSTLDDWLQVFNLPILARHNAAADALATAELLMVLINKAQQLGFTTWGELQNACLQQRQIQRFLS</sequence>
<evidence type="ECO:0000256" key="2">
    <source>
        <dbReference type="ARBA" id="ARBA00022801"/>
    </source>
</evidence>
<dbReference type="GO" id="GO:0005829">
    <property type="term" value="C:cytosol"/>
    <property type="evidence" value="ECO:0007669"/>
    <property type="project" value="TreeGrafter"/>
</dbReference>
<dbReference type="SUPFAM" id="SSF53098">
    <property type="entry name" value="Ribonuclease H-like"/>
    <property type="match status" value="1"/>
</dbReference>